<dbReference type="PROSITE" id="PS51257">
    <property type="entry name" value="PROKAR_LIPOPROTEIN"/>
    <property type="match status" value="1"/>
</dbReference>
<name>A0ABS1KK18_9BACT</name>
<accession>A0ABS1KK18</accession>
<feature type="chain" id="PRO_5047446811" evidence="1">
    <location>
        <begin position="20"/>
        <end position="498"/>
    </location>
</feature>
<proteinExistence type="predicted"/>
<evidence type="ECO:0000259" key="2">
    <source>
        <dbReference type="Pfam" id="PF18329"/>
    </source>
</evidence>
<dbReference type="Proteomes" id="UP000613030">
    <property type="component" value="Unassembled WGS sequence"/>
</dbReference>
<dbReference type="EMBL" id="JAERRB010000001">
    <property type="protein sequence ID" value="MBL0739577.1"/>
    <property type="molecule type" value="Genomic_DNA"/>
</dbReference>
<dbReference type="Gene3D" id="2.60.40.10">
    <property type="entry name" value="Immunoglobulins"/>
    <property type="match status" value="3"/>
</dbReference>
<dbReference type="RefSeq" id="WP_202006560.1">
    <property type="nucleotide sequence ID" value="NZ_JAERRB010000001.1"/>
</dbReference>
<protein>
    <submittedName>
        <fullName evidence="3">IPT/TIG domain-containing protein</fullName>
    </submittedName>
</protein>
<comment type="caution">
    <text evidence="3">The sequence shown here is derived from an EMBL/GenBank/DDBJ whole genome shotgun (WGS) entry which is preliminary data.</text>
</comment>
<sequence length="498" mass="53275">MKKILLTYIYNALLCGVTAAFVLSACKDEDEVSVPVITEIRNYAASPDDTVVQTIQAGQWVVVMGSNLSDVSQVLFGGIPATINSTYSTDQSIVIQVPSIPFPSVPKDKLNVITVANSTGMASFEINVTGAPIVSHIRNNAASPDDAIVDAIFPDQQINIVGYNLKGATQITFQGVEADLSSVVYTDSSAIVQVPSDFSNADITLANMINYTTPLGTVAFHIGIIGPPLVTNISCENPSEGSTVYVQGYNFVSIDSLKFGGTLISDFEASPDGSTLKFVVPNLTKSGPFMVATPGGKFKTIFNVNDATTGALCNFDDISPIGWGGSGATVSDNSADFPGNKGKYAVLQNDIVPPWDWQAWNGGRIIILDKVKWIPAANEADALDLWAVKFEINVPAAWNGNSLFVSSENNDYKITYEPWKDATGKTFKFKTEGWQTITLPFSLFRKGWGGTIPPTDLKDLLGNTESCGFAIQTMNIASSNSATSLKAAVDNIRVVKIK</sequence>
<gene>
    <name evidence="3" type="ORF">JI741_00035</name>
</gene>
<evidence type="ECO:0000256" key="1">
    <source>
        <dbReference type="SAM" id="SignalP"/>
    </source>
</evidence>
<dbReference type="CDD" id="cd00603">
    <property type="entry name" value="IPT_PCSR"/>
    <property type="match status" value="1"/>
</dbReference>
<organism evidence="3 4">
    <name type="scientific">Chryseolinea lacunae</name>
    <dbReference type="NCBI Taxonomy" id="2801331"/>
    <lineage>
        <taxon>Bacteria</taxon>
        <taxon>Pseudomonadati</taxon>
        <taxon>Bacteroidota</taxon>
        <taxon>Cytophagia</taxon>
        <taxon>Cytophagales</taxon>
        <taxon>Fulvivirgaceae</taxon>
        <taxon>Chryseolinea</taxon>
    </lineage>
</organism>
<feature type="domain" description="Surface glycan-binding protein B xyloglucan binding" evidence="2">
    <location>
        <begin position="306"/>
        <end position="496"/>
    </location>
</feature>
<dbReference type="InterPro" id="IPR013783">
    <property type="entry name" value="Ig-like_fold"/>
</dbReference>
<dbReference type="SUPFAM" id="SSF81296">
    <property type="entry name" value="E set domains"/>
    <property type="match status" value="1"/>
</dbReference>
<evidence type="ECO:0000313" key="3">
    <source>
        <dbReference type="EMBL" id="MBL0739577.1"/>
    </source>
</evidence>
<reference evidence="3 4" key="1">
    <citation type="submission" date="2021-01" db="EMBL/GenBank/DDBJ databases">
        <title>Chryseolinea sp. Jin1 Genome sequencing and assembly.</title>
        <authorList>
            <person name="Kim I."/>
        </authorList>
    </citation>
    <scope>NUCLEOTIDE SEQUENCE [LARGE SCALE GENOMIC DNA]</scope>
    <source>
        <strain evidence="3 4">Jin1</strain>
    </source>
</reference>
<keyword evidence="1" id="KW-0732">Signal</keyword>
<dbReference type="InterPro" id="IPR040475">
    <property type="entry name" value="SGBP_B_XBD"/>
</dbReference>
<dbReference type="InterPro" id="IPR014756">
    <property type="entry name" value="Ig_E-set"/>
</dbReference>
<evidence type="ECO:0000313" key="4">
    <source>
        <dbReference type="Proteomes" id="UP000613030"/>
    </source>
</evidence>
<feature type="signal peptide" evidence="1">
    <location>
        <begin position="1"/>
        <end position="19"/>
    </location>
</feature>
<keyword evidence="4" id="KW-1185">Reference proteome</keyword>
<dbReference type="Pfam" id="PF18329">
    <property type="entry name" value="SGBP_B_XBD"/>
    <property type="match status" value="1"/>
</dbReference>